<name>A0A5P9P4H2_9EURY</name>
<dbReference type="AlphaFoldDB" id="A0A5P9P4H2"/>
<dbReference type="RefSeq" id="WP_152941575.1">
    <property type="nucleotide sequence ID" value="NZ_CP045488.1"/>
</dbReference>
<dbReference type="InterPro" id="IPR014729">
    <property type="entry name" value="Rossmann-like_a/b/a_fold"/>
</dbReference>
<evidence type="ECO:0000256" key="1">
    <source>
        <dbReference type="ARBA" id="ARBA00008791"/>
    </source>
</evidence>
<proteinExistence type="inferred from homology"/>
<gene>
    <name evidence="3" type="ORF">GCU68_11020</name>
</gene>
<evidence type="ECO:0000259" key="2">
    <source>
        <dbReference type="Pfam" id="PF00582"/>
    </source>
</evidence>
<dbReference type="CDD" id="cd00293">
    <property type="entry name" value="USP-like"/>
    <property type="match status" value="1"/>
</dbReference>
<organism evidence="3 4">
    <name type="scientific">Natronorubrum aibiense</name>
    <dbReference type="NCBI Taxonomy" id="348826"/>
    <lineage>
        <taxon>Archaea</taxon>
        <taxon>Methanobacteriati</taxon>
        <taxon>Methanobacteriota</taxon>
        <taxon>Stenosarchaea group</taxon>
        <taxon>Halobacteria</taxon>
        <taxon>Halobacteriales</taxon>
        <taxon>Natrialbaceae</taxon>
        <taxon>Natronorubrum</taxon>
    </lineage>
</organism>
<dbReference type="Pfam" id="PF00582">
    <property type="entry name" value="Usp"/>
    <property type="match status" value="1"/>
</dbReference>
<dbReference type="OrthoDB" id="105697at2157"/>
<dbReference type="PANTHER" id="PTHR46268">
    <property type="entry name" value="STRESS RESPONSE PROTEIN NHAX"/>
    <property type="match status" value="1"/>
</dbReference>
<dbReference type="GeneID" id="42301582"/>
<dbReference type="InterPro" id="IPR006015">
    <property type="entry name" value="Universal_stress_UspA"/>
</dbReference>
<dbReference type="SUPFAM" id="SSF52402">
    <property type="entry name" value="Adenine nucleotide alpha hydrolases-like"/>
    <property type="match status" value="1"/>
</dbReference>
<dbReference type="KEGG" id="nas:GCU68_11020"/>
<dbReference type="EMBL" id="CP045488">
    <property type="protein sequence ID" value="QFU83028.1"/>
    <property type="molecule type" value="Genomic_DNA"/>
</dbReference>
<dbReference type="PRINTS" id="PR01438">
    <property type="entry name" value="UNVRSLSTRESS"/>
</dbReference>
<dbReference type="Gene3D" id="3.40.50.620">
    <property type="entry name" value="HUPs"/>
    <property type="match status" value="1"/>
</dbReference>
<feature type="domain" description="UspA" evidence="2">
    <location>
        <begin position="4"/>
        <end position="136"/>
    </location>
</feature>
<sequence>MDCILVAVDDSPEARNALDYALEQFPDATIRVIHVPEFTSGSFDMDAEATVTEQAEQQAADVLEHARELAAERGRPIETEVVFGHPAKATLAYADDNDIEQIVVGSRGQGGMKRILLGSVAETIMRRADCPVTVVR</sequence>
<dbReference type="InterPro" id="IPR006016">
    <property type="entry name" value="UspA"/>
</dbReference>
<keyword evidence="4" id="KW-1185">Reference proteome</keyword>
<accession>A0A5P9P4H2</accession>
<protein>
    <submittedName>
        <fullName evidence="3">Universal stress protein</fullName>
    </submittedName>
</protein>
<reference evidence="3 4" key="1">
    <citation type="journal article" date="2007" name="Int. J. Syst. Evol. Microbiol.">
        <title>Natronorubrum sulfidifaciens sp. nov., an extremely haloalkaliphilic archaeon isolated from Aiding salt lake in Xin-Jiang, China.</title>
        <authorList>
            <person name="Cui H.L."/>
            <person name="Tohty D."/>
            <person name="Liu H.C."/>
            <person name="Liu S.J."/>
            <person name="Oren A."/>
            <person name="Zhou P.J."/>
        </authorList>
    </citation>
    <scope>NUCLEOTIDE SEQUENCE [LARGE SCALE GENOMIC DNA]</scope>
    <source>
        <strain evidence="3 4">7-3</strain>
    </source>
</reference>
<evidence type="ECO:0000313" key="4">
    <source>
        <dbReference type="Proteomes" id="UP000326170"/>
    </source>
</evidence>
<dbReference type="Proteomes" id="UP000326170">
    <property type="component" value="Chromosome"/>
</dbReference>
<comment type="similarity">
    <text evidence="1">Belongs to the universal stress protein A family.</text>
</comment>
<dbReference type="PANTHER" id="PTHR46268:SF6">
    <property type="entry name" value="UNIVERSAL STRESS PROTEIN UP12"/>
    <property type="match status" value="1"/>
</dbReference>
<evidence type="ECO:0000313" key="3">
    <source>
        <dbReference type="EMBL" id="QFU83028.1"/>
    </source>
</evidence>